<dbReference type="CDD" id="cd11059">
    <property type="entry name" value="CYP_fungal"/>
    <property type="match status" value="1"/>
</dbReference>
<comment type="caution">
    <text evidence="9">The sequence shown here is derived from an EMBL/GenBank/DDBJ whole genome shotgun (WGS) entry which is preliminary data.</text>
</comment>
<dbReference type="EMBL" id="JAULSR010000011">
    <property type="protein sequence ID" value="KAK0610139.1"/>
    <property type="molecule type" value="Genomic_DNA"/>
</dbReference>
<dbReference type="PRINTS" id="PR00385">
    <property type="entry name" value="P450"/>
</dbReference>
<keyword evidence="10" id="KW-1185">Reference proteome</keyword>
<keyword evidence="4 7" id="KW-0479">Metal-binding</keyword>
<dbReference type="PROSITE" id="PS00086">
    <property type="entry name" value="CYTOCHROME_P450"/>
    <property type="match status" value="1"/>
</dbReference>
<dbReference type="SUPFAM" id="SSF48264">
    <property type="entry name" value="Cytochrome P450"/>
    <property type="match status" value="1"/>
</dbReference>
<dbReference type="Pfam" id="PF00067">
    <property type="entry name" value="p450"/>
    <property type="match status" value="1"/>
</dbReference>
<dbReference type="GO" id="GO:0020037">
    <property type="term" value="F:heme binding"/>
    <property type="evidence" value="ECO:0007669"/>
    <property type="project" value="InterPro"/>
</dbReference>
<sequence length="574" mass="64216">MRYVLAIVFIATLMAILLDIQTSWVAPLAALGLLAAVYKLIIYPSLLSPLAKIPAARWHARFSPLYSYYIKWANIENRTVDKLHKKYGPVIRLGPNELSVNCYEGGIKTIYMGNFPKTDWFYNRFGNYGTQNLFTIIDSKEHGQFKRILNPVFSKSAILTSSALHTTSSAIILDRLIPILRRSSISSAPINIHLVNFAYAIDSYTAFQLGATLGTNFTDNPTLRDDILHHFFGGRPYMFWDTELPKLTSFLGRLGCSPVPKWCTTSRLVIESFFMQQFDAAAKVVDSSQNEATKQPTDPDWPTVFATARQGFDQQQPKRNPTGGDAIQVTVPWYNTLCAEGPPHPHRLVIASNMLDQIVAAIETIGTALTYVHYELSKRPDLQAALREELLAASSMTDLLSADTNTKTGDTNLPTLKTLSPLPFLDAILRETLRRYPPNGGMQARATPDICTIAGYANIPPGVRVQGSAWCLHRNPEVFPDPEEWRPRRWLDASPQELVEMRKWFWAFGGGARICLGRDFSMASMKLVVAAIYTRFTTELVDADGIEQDDGFSGGPVGNKLWLQFREIQDAVQV</sequence>
<dbReference type="PANTHER" id="PTHR24305">
    <property type="entry name" value="CYTOCHROME P450"/>
    <property type="match status" value="1"/>
</dbReference>
<evidence type="ECO:0000256" key="1">
    <source>
        <dbReference type="ARBA" id="ARBA00001971"/>
    </source>
</evidence>
<dbReference type="InterPro" id="IPR036396">
    <property type="entry name" value="Cyt_P450_sf"/>
</dbReference>
<dbReference type="GO" id="GO:0004497">
    <property type="term" value="F:monooxygenase activity"/>
    <property type="evidence" value="ECO:0007669"/>
    <property type="project" value="UniProtKB-KW"/>
</dbReference>
<evidence type="ECO:0000256" key="8">
    <source>
        <dbReference type="RuleBase" id="RU000461"/>
    </source>
</evidence>
<proteinExistence type="inferred from homology"/>
<dbReference type="AlphaFoldDB" id="A0AA39U368"/>
<keyword evidence="6 8" id="KW-0503">Monooxygenase</keyword>
<dbReference type="Gene3D" id="1.10.630.10">
    <property type="entry name" value="Cytochrome P450"/>
    <property type="match status" value="1"/>
</dbReference>
<dbReference type="GO" id="GO:0016705">
    <property type="term" value="F:oxidoreductase activity, acting on paired donors, with incorporation or reduction of molecular oxygen"/>
    <property type="evidence" value="ECO:0007669"/>
    <property type="project" value="InterPro"/>
</dbReference>
<dbReference type="InterPro" id="IPR017972">
    <property type="entry name" value="Cyt_P450_CS"/>
</dbReference>
<name>A0AA39U368_9PEZI</name>
<evidence type="ECO:0000256" key="5">
    <source>
        <dbReference type="ARBA" id="ARBA00023004"/>
    </source>
</evidence>
<evidence type="ECO:0000313" key="9">
    <source>
        <dbReference type="EMBL" id="KAK0610139.1"/>
    </source>
</evidence>
<evidence type="ECO:0000256" key="3">
    <source>
        <dbReference type="ARBA" id="ARBA00022617"/>
    </source>
</evidence>
<keyword evidence="5 7" id="KW-0408">Iron</keyword>
<protein>
    <submittedName>
        <fullName evidence="9">Cytochrome P450</fullName>
    </submittedName>
</protein>
<dbReference type="GO" id="GO:0005506">
    <property type="term" value="F:iron ion binding"/>
    <property type="evidence" value="ECO:0007669"/>
    <property type="project" value="InterPro"/>
</dbReference>
<dbReference type="Proteomes" id="UP001174934">
    <property type="component" value="Unassembled WGS sequence"/>
</dbReference>
<evidence type="ECO:0000256" key="7">
    <source>
        <dbReference type="PIRSR" id="PIRSR602403-1"/>
    </source>
</evidence>
<keyword evidence="3 7" id="KW-0349">Heme</keyword>
<accession>A0AA39U368</accession>
<dbReference type="PANTHER" id="PTHR24305:SF166">
    <property type="entry name" value="CYTOCHROME P450 12A4, MITOCHONDRIAL-RELATED"/>
    <property type="match status" value="1"/>
</dbReference>
<gene>
    <name evidence="9" type="ORF">B0T17DRAFT_545982</name>
</gene>
<feature type="binding site" description="axial binding residue" evidence="7">
    <location>
        <position position="515"/>
    </location>
    <ligand>
        <name>heme</name>
        <dbReference type="ChEBI" id="CHEBI:30413"/>
    </ligand>
    <ligandPart>
        <name>Fe</name>
        <dbReference type="ChEBI" id="CHEBI:18248"/>
    </ligandPart>
</feature>
<dbReference type="InterPro" id="IPR002403">
    <property type="entry name" value="Cyt_P450_E_grp-IV"/>
</dbReference>
<evidence type="ECO:0000256" key="4">
    <source>
        <dbReference type="ARBA" id="ARBA00022723"/>
    </source>
</evidence>
<evidence type="ECO:0000256" key="6">
    <source>
        <dbReference type="ARBA" id="ARBA00023033"/>
    </source>
</evidence>
<evidence type="ECO:0000256" key="2">
    <source>
        <dbReference type="ARBA" id="ARBA00010617"/>
    </source>
</evidence>
<dbReference type="PRINTS" id="PR00465">
    <property type="entry name" value="EP450IV"/>
</dbReference>
<reference evidence="9" key="1">
    <citation type="submission" date="2023-06" db="EMBL/GenBank/DDBJ databases">
        <title>Genome-scale phylogeny and comparative genomics of the fungal order Sordariales.</title>
        <authorList>
            <consortium name="Lawrence Berkeley National Laboratory"/>
            <person name="Hensen N."/>
            <person name="Bonometti L."/>
            <person name="Westerberg I."/>
            <person name="Brannstrom I.O."/>
            <person name="Guillou S."/>
            <person name="Cros-Aarteil S."/>
            <person name="Calhoun S."/>
            <person name="Haridas S."/>
            <person name="Kuo A."/>
            <person name="Mondo S."/>
            <person name="Pangilinan J."/>
            <person name="Riley R."/>
            <person name="LaButti K."/>
            <person name="Andreopoulos B."/>
            <person name="Lipzen A."/>
            <person name="Chen C."/>
            <person name="Yanf M."/>
            <person name="Daum C."/>
            <person name="Ng V."/>
            <person name="Clum A."/>
            <person name="Steindorff A."/>
            <person name="Ohm R."/>
            <person name="Martin F."/>
            <person name="Silar P."/>
            <person name="Natvig D."/>
            <person name="Lalanne C."/>
            <person name="Gautier V."/>
            <person name="Ament-velasquez S.L."/>
            <person name="Kruys A."/>
            <person name="Hutchinson M.I."/>
            <person name="Powell A.J."/>
            <person name="Barry K."/>
            <person name="Miller A.N."/>
            <person name="Grigoriev I.V."/>
            <person name="Debuchy R."/>
            <person name="Gladieux P."/>
            <person name="Thoren M.H."/>
            <person name="Johannesson H."/>
        </authorList>
    </citation>
    <scope>NUCLEOTIDE SEQUENCE</scope>
    <source>
        <strain evidence="9">SMH3391-2</strain>
    </source>
</reference>
<organism evidence="9 10">
    <name type="scientific">Bombardia bombarda</name>
    <dbReference type="NCBI Taxonomy" id="252184"/>
    <lineage>
        <taxon>Eukaryota</taxon>
        <taxon>Fungi</taxon>
        <taxon>Dikarya</taxon>
        <taxon>Ascomycota</taxon>
        <taxon>Pezizomycotina</taxon>
        <taxon>Sordariomycetes</taxon>
        <taxon>Sordariomycetidae</taxon>
        <taxon>Sordariales</taxon>
        <taxon>Lasiosphaeriaceae</taxon>
        <taxon>Bombardia</taxon>
    </lineage>
</organism>
<keyword evidence="8" id="KW-0560">Oxidoreductase</keyword>
<evidence type="ECO:0000313" key="10">
    <source>
        <dbReference type="Proteomes" id="UP001174934"/>
    </source>
</evidence>
<dbReference type="InterPro" id="IPR050121">
    <property type="entry name" value="Cytochrome_P450_monoxygenase"/>
</dbReference>
<dbReference type="InterPro" id="IPR001128">
    <property type="entry name" value="Cyt_P450"/>
</dbReference>
<comment type="cofactor">
    <cofactor evidence="1 7">
        <name>heme</name>
        <dbReference type="ChEBI" id="CHEBI:30413"/>
    </cofactor>
</comment>
<comment type="similarity">
    <text evidence="2 8">Belongs to the cytochrome P450 family.</text>
</comment>